<protein>
    <submittedName>
        <fullName evidence="1">Uncharacterized protein</fullName>
    </submittedName>
</protein>
<organism evidence="1 2">
    <name type="scientific">Bemisia tabaci</name>
    <name type="common">Sweetpotato whitefly</name>
    <name type="synonym">Aleurodes tabaci</name>
    <dbReference type="NCBI Taxonomy" id="7038"/>
    <lineage>
        <taxon>Eukaryota</taxon>
        <taxon>Metazoa</taxon>
        <taxon>Ecdysozoa</taxon>
        <taxon>Arthropoda</taxon>
        <taxon>Hexapoda</taxon>
        <taxon>Insecta</taxon>
        <taxon>Pterygota</taxon>
        <taxon>Neoptera</taxon>
        <taxon>Paraneoptera</taxon>
        <taxon>Hemiptera</taxon>
        <taxon>Sternorrhyncha</taxon>
        <taxon>Aleyrodoidea</taxon>
        <taxon>Aleyrodidae</taxon>
        <taxon>Aleyrodinae</taxon>
        <taxon>Bemisia</taxon>
    </lineage>
</organism>
<dbReference type="AlphaFoldDB" id="A0A9P0A5L5"/>
<reference evidence="1" key="1">
    <citation type="submission" date="2021-12" db="EMBL/GenBank/DDBJ databases">
        <authorList>
            <person name="King R."/>
        </authorList>
    </citation>
    <scope>NUCLEOTIDE SEQUENCE</scope>
</reference>
<name>A0A9P0A5L5_BEMTA</name>
<dbReference type="Proteomes" id="UP001152759">
    <property type="component" value="Chromosome 3"/>
</dbReference>
<keyword evidence="2" id="KW-1185">Reference proteome</keyword>
<accession>A0A9P0A5L5</accession>
<evidence type="ECO:0000313" key="2">
    <source>
        <dbReference type="Proteomes" id="UP001152759"/>
    </source>
</evidence>
<sequence>MLYRYNVNQKLEKGLYVSIPDFYNAPNLRDESRFVCIVCGKLPLFLPEKIWHSKLKSALLKKWNYIAVATIYDNYIAVATIYDKYIAVATIYDEYITVCNPFQHLLAQF</sequence>
<evidence type="ECO:0000313" key="1">
    <source>
        <dbReference type="EMBL" id="CAH0386942.1"/>
    </source>
</evidence>
<proteinExistence type="predicted"/>
<gene>
    <name evidence="1" type="ORF">BEMITA_LOCUS6005</name>
</gene>
<dbReference type="EMBL" id="OU963864">
    <property type="protein sequence ID" value="CAH0386942.1"/>
    <property type="molecule type" value="Genomic_DNA"/>
</dbReference>